<accession>A0A3P7IYT3</accession>
<dbReference type="Gene3D" id="1.10.510.10">
    <property type="entry name" value="Transferase(Phosphotransferase) domain 1"/>
    <property type="match status" value="1"/>
</dbReference>
<dbReference type="OrthoDB" id="5849826at2759"/>
<dbReference type="InterPro" id="IPR011009">
    <property type="entry name" value="Kinase-like_dom_sf"/>
</dbReference>
<dbReference type="Proteomes" id="UP000270094">
    <property type="component" value="Unassembled WGS sequence"/>
</dbReference>
<keyword evidence="2" id="KW-1185">Reference proteome</keyword>
<evidence type="ECO:0008006" key="3">
    <source>
        <dbReference type="Google" id="ProtNLM"/>
    </source>
</evidence>
<sequence>MSLMFRAEGKDLRLEREQAAFRGTPRYASIAALSMKEQSRKDDLESWWYMIVELMVGHLPWQDVQRNHLEEFKTMKKNVRQPKNLKIVSN</sequence>
<name>A0A3P7IYT3_STRVU</name>
<evidence type="ECO:0000313" key="1">
    <source>
        <dbReference type="EMBL" id="VDM72389.1"/>
    </source>
</evidence>
<dbReference type="PANTHER" id="PTHR11909">
    <property type="entry name" value="CASEIN KINASE-RELATED"/>
    <property type="match status" value="1"/>
</dbReference>
<dbReference type="SUPFAM" id="SSF56112">
    <property type="entry name" value="Protein kinase-like (PK-like)"/>
    <property type="match status" value="1"/>
</dbReference>
<dbReference type="EMBL" id="UYYB01025150">
    <property type="protein sequence ID" value="VDM72389.1"/>
    <property type="molecule type" value="Genomic_DNA"/>
</dbReference>
<organism evidence="1 2">
    <name type="scientific">Strongylus vulgaris</name>
    <name type="common">Blood worm</name>
    <dbReference type="NCBI Taxonomy" id="40348"/>
    <lineage>
        <taxon>Eukaryota</taxon>
        <taxon>Metazoa</taxon>
        <taxon>Ecdysozoa</taxon>
        <taxon>Nematoda</taxon>
        <taxon>Chromadorea</taxon>
        <taxon>Rhabditida</taxon>
        <taxon>Rhabditina</taxon>
        <taxon>Rhabditomorpha</taxon>
        <taxon>Strongyloidea</taxon>
        <taxon>Strongylidae</taxon>
        <taxon>Strongylus</taxon>
    </lineage>
</organism>
<proteinExistence type="predicted"/>
<gene>
    <name evidence="1" type="ORF">SVUK_LOCUS7387</name>
</gene>
<dbReference type="AlphaFoldDB" id="A0A3P7IYT3"/>
<dbReference type="InterPro" id="IPR050235">
    <property type="entry name" value="CK1_Ser-Thr_kinase"/>
</dbReference>
<protein>
    <recommendedName>
        <fullName evidence="3">Protein kinase domain-containing protein</fullName>
    </recommendedName>
</protein>
<evidence type="ECO:0000313" key="2">
    <source>
        <dbReference type="Proteomes" id="UP000270094"/>
    </source>
</evidence>
<reference evidence="1 2" key="1">
    <citation type="submission" date="2018-11" db="EMBL/GenBank/DDBJ databases">
        <authorList>
            <consortium name="Pathogen Informatics"/>
        </authorList>
    </citation>
    <scope>NUCLEOTIDE SEQUENCE [LARGE SCALE GENOMIC DNA]</scope>
</reference>